<dbReference type="PANTHER" id="PTHR10410">
    <property type="entry name" value="EUKARYOTIC TRANSLATION INITIATION FACTOR 3 -RELATED"/>
    <property type="match status" value="1"/>
</dbReference>
<dbReference type="PROSITE" id="PS50090">
    <property type="entry name" value="MYB_LIKE"/>
    <property type="match status" value="1"/>
</dbReference>
<dbReference type="CDD" id="cd00167">
    <property type="entry name" value="SANT"/>
    <property type="match status" value="1"/>
</dbReference>
<dbReference type="Pfam" id="PF00249">
    <property type="entry name" value="Myb_DNA-binding"/>
    <property type="match status" value="1"/>
</dbReference>
<dbReference type="InParanoid" id="A0A1S3J5I7"/>
<evidence type="ECO:0000256" key="1">
    <source>
        <dbReference type="ARBA" id="ARBA00007194"/>
    </source>
</evidence>
<evidence type="ECO:0000256" key="2">
    <source>
        <dbReference type="ARBA" id="ARBA00022670"/>
    </source>
</evidence>
<keyword evidence="4" id="KW-0378">Hydrolase</keyword>
<keyword evidence="5" id="KW-0862">Zinc</keyword>
<feature type="domain" description="SANT" evidence="16">
    <location>
        <begin position="98"/>
        <end position="149"/>
    </location>
</feature>
<evidence type="ECO:0000313" key="18">
    <source>
        <dbReference type="Proteomes" id="UP000085678"/>
    </source>
</evidence>
<evidence type="ECO:0000259" key="17">
    <source>
        <dbReference type="PROSITE" id="PS51294"/>
    </source>
</evidence>
<evidence type="ECO:0000313" key="19">
    <source>
        <dbReference type="RefSeq" id="XP_013405094.1"/>
    </source>
</evidence>
<evidence type="ECO:0000256" key="4">
    <source>
        <dbReference type="ARBA" id="ARBA00022801"/>
    </source>
</evidence>
<feature type="domain" description="MPN" evidence="14">
    <location>
        <begin position="646"/>
        <end position="781"/>
    </location>
</feature>
<dbReference type="SMART" id="SM00717">
    <property type="entry name" value="SANT"/>
    <property type="match status" value="1"/>
</dbReference>
<dbReference type="GeneID" id="106169956"/>
<dbReference type="GO" id="GO:0046872">
    <property type="term" value="F:metal ion binding"/>
    <property type="evidence" value="ECO:0007669"/>
    <property type="project" value="UniProtKB-KW"/>
</dbReference>
<evidence type="ECO:0000256" key="3">
    <source>
        <dbReference type="ARBA" id="ARBA00022723"/>
    </source>
</evidence>
<dbReference type="RefSeq" id="XP_013405094.1">
    <property type="nucleotide sequence ID" value="XM_013549640.1"/>
</dbReference>
<dbReference type="InterPro" id="IPR037518">
    <property type="entry name" value="MPN"/>
</dbReference>
<dbReference type="InterPro" id="IPR007526">
    <property type="entry name" value="SWIRM"/>
</dbReference>
<evidence type="ECO:0000256" key="11">
    <source>
        <dbReference type="ARBA" id="ARBA00032256"/>
    </source>
</evidence>
<feature type="region of interest" description="Disordered" evidence="12">
    <location>
        <begin position="417"/>
        <end position="436"/>
    </location>
</feature>
<keyword evidence="9" id="KW-0804">Transcription</keyword>
<evidence type="ECO:0000259" key="16">
    <source>
        <dbReference type="PROSITE" id="PS51293"/>
    </source>
</evidence>
<feature type="domain" description="SWIRM" evidence="15">
    <location>
        <begin position="455"/>
        <end position="553"/>
    </location>
</feature>
<dbReference type="PROSITE" id="PS51294">
    <property type="entry name" value="HTH_MYB"/>
    <property type="match status" value="1"/>
</dbReference>
<dbReference type="Pfam" id="PF04433">
    <property type="entry name" value="SWIRM"/>
    <property type="match status" value="1"/>
</dbReference>
<feature type="region of interest" description="Disordered" evidence="12">
    <location>
        <begin position="187"/>
        <end position="226"/>
    </location>
</feature>
<dbReference type="OrthoDB" id="7464992at2759"/>
<dbReference type="Gene3D" id="1.10.10.10">
    <property type="entry name" value="Winged helix-like DNA-binding domain superfamily/Winged helix DNA-binding domain"/>
    <property type="match status" value="1"/>
</dbReference>
<keyword evidence="8" id="KW-0238">DNA-binding</keyword>
<evidence type="ECO:0000259" key="14">
    <source>
        <dbReference type="PROSITE" id="PS50249"/>
    </source>
</evidence>
<name>A0A1S3J5I7_LINAN</name>
<dbReference type="SUPFAM" id="SSF46689">
    <property type="entry name" value="Homeodomain-like"/>
    <property type="match status" value="2"/>
</dbReference>
<dbReference type="AlphaFoldDB" id="A0A1S3J5I7"/>
<feature type="domain" description="Myb-like" evidence="13">
    <location>
        <begin position="95"/>
        <end position="145"/>
    </location>
</feature>
<protein>
    <recommendedName>
        <fullName evidence="11">Myb-like, SWIRM and MPN domain-containing protein 1</fullName>
    </recommendedName>
</protein>
<dbReference type="STRING" id="7574.A0A1S3J5I7"/>
<dbReference type="Gene3D" id="3.40.140.10">
    <property type="entry name" value="Cytidine Deaminase, domain 2"/>
    <property type="match status" value="1"/>
</dbReference>
<evidence type="ECO:0000256" key="6">
    <source>
        <dbReference type="ARBA" id="ARBA00023015"/>
    </source>
</evidence>
<keyword evidence="18" id="KW-1185">Reference proteome</keyword>
<dbReference type="GO" id="GO:0008237">
    <property type="term" value="F:metallopeptidase activity"/>
    <property type="evidence" value="ECO:0007669"/>
    <property type="project" value="UniProtKB-KW"/>
</dbReference>
<gene>
    <name evidence="19" type="primary">LOC106169956</name>
</gene>
<dbReference type="KEGG" id="lak:106169956"/>
<evidence type="ECO:0000259" key="13">
    <source>
        <dbReference type="PROSITE" id="PS50090"/>
    </source>
</evidence>
<dbReference type="InterPro" id="IPR017884">
    <property type="entry name" value="SANT_dom"/>
</dbReference>
<keyword evidence="2" id="KW-0645">Protease</keyword>
<dbReference type="InterPro" id="IPR017930">
    <property type="entry name" value="Myb_dom"/>
</dbReference>
<comment type="similarity">
    <text evidence="1">Belongs to the peptidase M67A family. MYSM1 subfamily.</text>
</comment>
<dbReference type="InterPro" id="IPR050242">
    <property type="entry name" value="JAMM_MPN+_peptidase_M67A"/>
</dbReference>
<dbReference type="InterPro" id="IPR009057">
    <property type="entry name" value="Homeodomain-like_sf"/>
</dbReference>
<keyword evidence="10" id="KW-0539">Nucleus</keyword>
<dbReference type="GO" id="GO:0003677">
    <property type="term" value="F:DNA binding"/>
    <property type="evidence" value="ECO:0007669"/>
    <property type="project" value="UniProtKB-KW"/>
</dbReference>
<sequence length="888" mass="100673">MADEDEVDIEGDFELAIEPEPSVAYDVNELPSKTANLLPEFTQPPWMLEQGWSLDHLTMDEKSKATIEKMLLEEQHYLNGTKSVGKTKPSCSTQTSSTYKKPWTQEEKDLFHKGLEIFGRSWTKIAQLIPTRTTLQVKNYAQQFFKTQNKHNARLLQSFDLKDLEEISRGSDKPPDPLETALKLVTTGQPTVPSALASPQRKQLKPSMPLRHKSKKKPRLEEDTCHSDPVSAVQSCTETSILPTNVTLNHSCPNLDTGIHENLDMKLDIRDMDNILQSPQKKELPDDVICIEKVEEDEDVEIDIEDDSEVETDNAVLLQRSSSPSSVYDKLIQSVHLETQPEVDEEENVEKDVPNDTGTYLGSHDITEHRNEVSRQSGVLGKSKDTEESLLNGSISSSSSVINTSDQYNSHGVLPCEMDGNSTSSSELQGGEQEDDTFNPCEFEILTSTGKTATFPIPVEETSLERDQILDEEKYIHSEFFDGRPMKTPQRYLTIRNHIIDAWEKCKPKFLYKTAVRPGLKNCGDVNCIGRIHTYLEVKGCINFNCEEVCYKRPTKRLTLPSKVKIDKETLQALQAEKMEAMRPRKRRVRDAFGNWINEDELEGTTIEHKPTEEGSSKPKVYKIKYDPFKLVPCMNFSEEKKAPFLVDLSTSAQTMMDVHSHMAKTEVIGLLGGTFSEEQGKLQVFIAEPCNSLSTGMQCEMDPVSQTQASEKIRTLGYNVVGWYHSHPTFAPNPSIRDIETQEKFQEWFSKGGNHFIGIIISPYNRLNNSMVSQIKCLTVSQEQSSAGDFKIPYQFSYVLFPDVNGVLNEDFQKTLRCLIEKFAVYTSRVEMLLRYKSASTASCLEKLQASIRSYLPRSDSSQEFIETLKIMIQSHFTAVDEEEYKD</sequence>
<dbReference type="InterPro" id="IPR036388">
    <property type="entry name" value="WH-like_DNA-bd_sf"/>
</dbReference>
<evidence type="ECO:0000256" key="5">
    <source>
        <dbReference type="ARBA" id="ARBA00022833"/>
    </source>
</evidence>
<reference evidence="19" key="1">
    <citation type="submission" date="2025-08" db="UniProtKB">
        <authorList>
            <consortium name="RefSeq"/>
        </authorList>
    </citation>
    <scope>IDENTIFICATION</scope>
    <source>
        <tissue evidence="19">Gonads</tissue>
    </source>
</reference>
<dbReference type="CDD" id="cd08067">
    <property type="entry name" value="MPN_2A_DUB"/>
    <property type="match status" value="1"/>
</dbReference>
<dbReference type="PROSITE" id="PS50249">
    <property type="entry name" value="MPN"/>
    <property type="match status" value="1"/>
</dbReference>
<dbReference type="Proteomes" id="UP000085678">
    <property type="component" value="Unplaced"/>
</dbReference>
<evidence type="ECO:0000256" key="12">
    <source>
        <dbReference type="SAM" id="MobiDB-lite"/>
    </source>
</evidence>
<proteinExistence type="inferred from homology"/>
<dbReference type="Pfam" id="PF01398">
    <property type="entry name" value="JAB"/>
    <property type="match status" value="1"/>
</dbReference>
<keyword evidence="7" id="KW-0482">Metalloprotease</keyword>
<dbReference type="InterPro" id="IPR000555">
    <property type="entry name" value="JAMM/MPN+_dom"/>
</dbReference>
<keyword evidence="3" id="KW-0479">Metal-binding</keyword>
<dbReference type="InterPro" id="IPR001005">
    <property type="entry name" value="SANT/Myb"/>
</dbReference>
<keyword evidence="6" id="KW-0805">Transcription regulation</keyword>
<evidence type="ECO:0000256" key="10">
    <source>
        <dbReference type="ARBA" id="ARBA00023242"/>
    </source>
</evidence>
<organism evidence="18 19">
    <name type="scientific">Lingula anatina</name>
    <name type="common">Brachiopod</name>
    <name type="synonym">Lingula unguis</name>
    <dbReference type="NCBI Taxonomy" id="7574"/>
    <lineage>
        <taxon>Eukaryota</taxon>
        <taxon>Metazoa</taxon>
        <taxon>Spiralia</taxon>
        <taxon>Lophotrochozoa</taxon>
        <taxon>Brachiopoda</taxon>
        <taxon>Linguliformea</taxon>
        <taxon>Lingulata</taxon>
        <taxon>Lingulida</taxon>
        <taxon>Linguloidea</taxon>
        <taxon>Lingulidae</taxon>
        <taxon>Lingula</taxon>
    </lineage>
</organism>
<dbReference type="GO" id="GO:0006508">
    <property type="term" value="P:proteolysis"/>
    <property type="evidence" value="ECO:0007669"/>
    <property type="project" value="UniProtKB-KW"/>
</dbReference>
<feature type="region of interest" description="Disordered" evidence="12">
    <location>
        <begin position="339"/>
        <end position="410"/>
    </location>
</feature>
<feature type="domain" description="HTH myb-type" evidence="17">
    <location>
        <begin position="100"/>
        <end position="149"/>
    </location>
</feature>
<dbReference type="PROSITE" id="PS50934">
    <property type="entry name" value="SWIRM"/>
    <property type="match status" value="1"/>
</dbReference>
<dbReference type="SUPFAM" id="SSF102712">
    <property type="entry name" value="JAB1/MPN domain"/>
    <property type="match status" value="1"/>
</dbReference>
<evidence type="ECO:0000256" key="7">
    <source>
        <dbReference type="ARBA" id="ARBA00023049"/>
    </source>
</evidence>
<evidence type="ECO:0000256" key="8">
    <source>
        <dbReference type="ARBA" id="ARBA00023125"/>
    </source>
</evidence>
<dbReference type="Gene3D" id="1.10.10.60">
    <property type="entry name" value="Homeodomain-like"/>
    <property type="match status" value="1"/>
</dbReference>
<evidence type="ECO:0000259" key="15">
    <source>
        <dbReference type="PROSITE" id="PS50934"/>
    </source>
</evidence>
<dbReference type="FunFam" id="1.10.10.60:FF:000151">
    <property type="entry name" value="histone H2A deubiquitinase MYSM1 isoform X2"/>
    <property type="match status" value="1"/>
</dbReference>
<dbReference type="PROSITE" id="PS51293">
    <property type="entry name" value="SANT"/>
    <property type="match status" value="1"/>
</dbReference>
<accession>A0A1S3J5I7</accession>
<feature type="compositionally biased region" description="Low complexity" evidence="12">
    <location>
        <begin position="389"/>
        <end position="405"/>
    </location>
</feature>
<evidence type="ECO:0000256" key="9">
    <source>
        <dbReference type="ARBA" id="ARBA00023163"/>
    </source>
</evidence>